<evidence type="ECO:0000259" key="14">
    <source>
        <dbReference type="Pfam" id="PF07085"/>
    </source>
</evidence>
<comment type="domain">
    <text evidence="12">The N-terminal region seems to be important for proper quaternary structure. The C-terminal region contains the substrate-binding site.</text>
</comment>
<dbReference type="InterPro" id="IPR027417">
    <property type="entry name" value="P-loop_NTPase"/>
</dbReference>
<name>A0A1V3JR02_9PAST</name>
<dbReference type="InterPro" id="IPR028979">
    <property type="entry name" value="Ser_kin/Pase_Hpr-like_N_sf"/>
</dbReference>
<dbReference type="CDD" id="cd03109">
    <property type="entry name" value="DTBS"/>
    <property type="match status" value="1"/>
</dbReference>
<feature type="domain" description="Phosphate acetyl/butaryl transferase" evidence="13">
    <location>
        <begin position="394"/>
        <end position="706"/>
    </location>
</feature>
<comment type="similarity">
    <text evidence="3 12">In the C-terminal section; belongs to the phosphate acetyltransferase and butyryltransferase family.</text>
</comment>
<keyword evidence="9 12" id="KW-0808">Transferase</keyword>
<dbReference type="Gene3D" id="3.40.50.10750">
    <property type="entry name" value="Isocitrate/Isopropylmalate dehydrogenase-like"/>
    <property type="match status" value="1"/>
</dbReference>
<proteinExistence type="inferred from homology"/>
<dbReference type="UniPathway" id="UPA00340">
    <property type="reaction ID" value="UER00459"/>
</dbReference>
<dbReference type="Pfam" id="PF07085">
    <property type="entry name" value="DRTGG"/>
    <property type="match status" value="1"/>
</dbReference>
<dbReference type="Proteomes" id="UP000188602">
    <property type="component" value="Unassembled WGS sequence"/>
</dbReference>
<evidence type="ECO:0000313" key="16">
    <source>
        <dbReference type="Proteomes" id="UP000188602"/>
    </source>
</evidence>
<dbReference type="FunFam" id="3.40.50.10750:FF:000001">
    <property type="entry name" value="Phosphate acetyltransferase"/>
    <property type="match status" value="1"/>
</dbReference>
<dbReference type="GO" id="GO:0006085">
    <property type="term" value="P:acetyl-CoA biosynthetic process"/>
    <property type="evidence" value="ECO:0007669"/>
    <property type="project" value="UniProtKB-UniPathway"/>
</dbReference>
<dbReference type="PANTHER" id="PTHR43356">
    <property type="entry name" value="PHOSPHATE ACETYLTRANSFERASE"/>
    <property type="match status" value="1"/>
</dbReference>
<keyword evidence="8 12" id="KW-0963">Cytoplasm</keyword>
<dbReference type="Gene3D" id="3.40.1390.20">
    <property type="entry name" value="HprK N-terminal domain-like"/>
    <property type="match status" value="1"/>
</dbReference>
<keyword evidence="16" id="KW-1185">Reference proteome</keyword>
<dbReference type="STRING" id="1907939.BKL49_06135"/>
<dbReference type="InterPro" id="IPR042112">
    <property type="entry name" value="P_AcTrfase_dom2"/>
</dbReference>
<dbReference type="PIRSF" id="PIRSF006107">
    <property type="entry name" value="PhpActrans_proteobac"/>
    <property type="match status" value="1"/>
</dbReference>
<comment type="function">
    <text evidence="12">Involved in acetate metabolism.</text>
</comment>
<dbReference type="SUPFAM" id="SSF53659">
    <property type="entry name" value="Isocitrate/Isopropylmalate dehydrogenase-like"/>
    <property type="match status" value="1"/>
</dbReference>
<evidence type="ECO:0000256" key="2">
    <source>
        <dbReference type="ARBA" id="ARBA00004989"/>
    </source>
</evidence>
<dbReference type="SUPFAM" id="SSF75138">
    <property type="entry name" value="HprK N-terminal domain-like"/>
    <property type="match status" value="1"/>
</dbReference>
<dbReference type="EC" id="2.3.1.8" evidence="6 12"/>
<evidence type="ECO:0000256" key="9">
    <source>
        <dbReference type="ARBA" id="ARBA00022679"/>
    </source>
</evidence>
<dbReference type="InterPro" id="IPR016475">
    <property type="entry name" value="P-Actrans_bac"/>
</dbReference>
<evidence type="ECO:0000256" key="11">
    <source>
        <dbReference type="ARBA" id="ARBA00031108"/>
    </source>
</evidence>
<dbReference type="RefSeq" id="WP_077423749.1">
    <property type="nucleotide sequence ID" value="NZ_MLHQ01000014.1"/>
</dbReference>
<dbReference type="InterPro" id="IPR002505">
    <property type="entry name" value="PTA_PTB"/>
</dbReference>
<dbReference type="Gene3D" id="3.40.50.10950">
    <property type="match status" value="1"/>
</dbReference>
<dbReference type="EMBL" id="MLHQ01000014">
    <property type="protein sequence ID" value="OOF58725.1"/>
    <property type="molecule type" value="Genomic_DNA"/>
</dbReference>
<dbReference type="NCBIfam" id="TIGR00651">
    <property type="entry name" value="pta"/>
    <property type="match status" value="1"/>
</dbReference>
<evidence type="ECO:0000256" key="6">
    <source>
        <dbReference type="ARBA" id="ARBA00012707"/>
    </source>
</evidence>
<dbReference type="Gene3D" id="3.40.50.300">
    <property type="entry name" value="P-loop containing nucleotide triphosphate hydrolases"/>
    <property type="match status" value="1"/>
</dbReference>
<feature type="domain" description="DRTGG" evidence="14">
    <location>
        <begin position="233"/>
        <end position="344"/>
    </location>
</feature>
<dbReference type="SUPFAM" id="SSF52540">
    <property type="entry name" value="P-loop containing nucleoside triphosphate hydrolases"/>
    <property type="match status" value="1"/>
</dbReference>
<dbReference type="InterPro" id="IPR042113">
    <property type="entry name" value="P_AcTrfase_dom1"/>
</dbReference>
<dbReference type="GO" id="GO:0008959">
    <property type="term" value="F:phosphate acetyltransferase activity"/>
    <property type="evidence" value="ECO:0007669"/>
    <property type="project" value="UniProtKB-EC"/>
</dbReference>
<evidence type="ECO:0000256" key="1">
    <source>
        <dbReference type="ARBA" id="ARBA00004496"/>
    </source>
</evidence>
<gene>
    <name evidence="15" type="ORF">BKL49_06135</name>
</gene>
<protein>
    <recommendedName>
        <fullName evidence="7 12">Phosphate acetyltransferase</fullName>
        <ecNumber evidence="6 12">2.3.1.8</ecNumber>
    </recommendedName>
    <alternativeName>
        <fullName evidence="11 12">Phosphotransacetylase</fullName>
    </alternativeName>
</protein>
<evidence type="ECO:0000313" key="15">
    <source>
        <dbReference type="EMBL" id="OOF58725.1"/>
    </source>
</evidence>
<dbReference type="InterPro" id="IPR010766">
    <property type="entry name" value="DRTGG"/>
</dbReference>
<accession>A0A1V3JR02</accession>
<dbReference type="NCBIfam" id="NF004167">
    <property type="entry name" value="PRK05632.1"/>
    <property type="match status" value="1"/>
</dbReference>
<evidence type="ECO:0000256" key="10">
    <source>
        <dbReference type="ARBA" id="ARBA00023315"/>
    </source>
</evidence>
<dbReference type="PANTHER" id="PTHR43356:SF3">
    <property type="entry name" value="PHOSPHATE ACETYLTRANSFERASE"/>
    <property type="match status" value="1"/>
</dbReference>
<evidence type="ECO:0000256" key="5">
    <source>
        <dbReference type="ARBA" id="ARBA00011643"/>
    </source>
</evidence>
<comment type="pathway">
    <text evidence="2 12">Metabolic intermediate biosynthesis; acetyl-CoA biosynthesis; acetyl-CoA from acetate: step 2/2.</text>
</comment>
<comment type="caution">
    <text evidence="15">The sequence shown here is derived from an EMBL/GenBank/DDBJ whole genome shotgun (WGS) entry which is preliminary data.</text>
</comment>
<comment type="similarity">
    <text evidence="4 12">In the N-terminal section; belongs to the CobB/CobQ family.</text>
</comment>
<comment type="subcellular location">
    <subcellularLocation>
        <location evidence="1 12">Cytoplasm</location>
    </subcellularLocation>
</comment>
<comment type="subunit">
    <text evidence="5">Homohexamer.</text>
</comment>
<sequence length="712" mass="76650">MSRTIILIPVSTGVGLTSVSLGLIQSLEQKGAKVGFMKPISQPNSGEDQLDRTTSIVRSSTTLETAEPFMLSVAESLIGQNQSDVLLEKIVENHQQLSKNNEIIVVEGLIPTRKHGYANSINYEIAQALDAEIVLVAAPSTETPAELKERVEAAASLFGGKHNPNLLGVVVNKFNAPIDESGRTRPDLTEIFDSFQHSDNSKSELTKLFSKGAIKLLACVPWSADLIATRAIDLVKHLGATIINEGDINRRIRGITFCARSLTNMVEHFRAGSLLVVSADRPDAIVAAALSASNGVEIGGMLLTGGYKIDAQINKLCQHVFESTKLPIFRIEGNTWQTALSLQSFNLEVPVDDKERIENIKDYMSQQFDSQFIDGLVAASTRLRRLSPPAFRFQLTELARAAKKRIVLPEGDEPRTIKAAVLCAERGIAECVLLADPASVQRVAESQGVQLGKGITIINPADVRENYVDRLVELRKAKGMTEAAAREQLEDTVVLGTMMLEANEVDGLVSGAVHTTANTIRPPMQIIKTAPGSSIVSSIFFMLLPDQVLVYGDCAVNPDPTAEQLAEIAIQSADSAKAFGIDPKVAMISYSTGTSGSGADVEKVKEATRIAKEKRPDLLIDGPLQYDAAVMEDVARSKAPNSPVAGKATVFVFPDLNTGNTTYKAVQRSADLVSIGPMLQGMRKPVNDLSRGALVDDIVYTIALTAIQATQA</sequence>
<evidence type="ECO:0000256" key="3">
    <source>
        <dbReference type="ARBA" id="ARBA00008756"/>
    </source>
</evidence>
<dbReference type="NCBIfam" id="NF007233">
    <property type="entry name" value="PRK09653.1"/>
    <property type="match status" value="1"/>
</dbReference>
<organism evidence="15 16">
    <name type="scientific">Rodentibacter myodis</name>
    <dbReference type="NCBI Taxonomy" id="1907939"/>
    <lineage>
        <taxon>Bacteria</taxon>
        <taxon>Pseudomonadati</taxon>
        <taxon>Pseudomonadota</taxon>
        <taxon>Gammaproteobacteria</taxon>
        <taxon>Pasteurellales</taxon>
        <taxon>Pasteurellaceae</taxon>
        <taxon>Rodentibacter</taxon>
    </lineage>
</organism>
<dbReference type="AlphaFoldDB" id="A0A1V3JR02"/>
<dbReference type="OrthoDB" id="9808984at2"/>
<evidence type="ECO:0000256" key="4">
    <source>
        <dbReference type="ARBA" id="ARBA00009786"/>
    </source>
</evidence>
<dbReference type="GO" id="GO:0005737">
    <property type="term" value="C:cytoplasm"/>
    <property type="evidence" value="ECO:0007669"/>
    <property type="project" value="UniProtKB-SubCell"/>
</dbReference>
<dbReference type="Pfam" id="PF13500">
    <property type="entry name" value="AAA_26"/>
    <property type="match status" value="1"/>
</dbReference>
<evidence type="ECO:0000256" key="7">
    <source>
        <dbReference type="ARBA" id="ARBA00021528"/>
    </source>
</evidence>
<dbReference type="Pfam" id="PF01515">
    <property type="entry name" value="PTA_PTB"/>
    <property type="match status" value="1"/>
</dbReference>
<comment type="catalytic activity">
    <reaction evidence="12">
        <text>acetyl-CoA + phosphate = acetyl phosphate + CoA</text>
        <dbReference type="Rhea" id="RHEA:19521"/>
        <dbReference type="ChEBI" id="CHEBI:22191"/>
        <dbReference type="ChEBI" id="CHEBI:43474"/>
        <dbReference type="ChEBI" id="CHEBI:57287"/>
        <dbReference type="ChEBI" id="CHEBI:57288"/>
        <dbReference type="EC" id="2.3.1.8"/>
    </reaction>
</comment>
<dbReference type="InterPro" id="IPR004614">
    <property type="entry name" value="P_AcTrfase"/>
</dbReference>
<evidence type="ECO:0000259" key="13">
    <source>
        <dbReference type="Pfam" id="PF01515"/>
    </source>
</evidence>
<evidence type="ECO:0000256" key="8">
    <source>
        <dbReference type="ARBA" id="ARBA00022490"/>
    </source>
</evidence>
<reference evidence="15 16" key="1">
    <citation type="submission" date="2016-10" db="EMBL/GenBank/DDBJ databases">
        <title>Rodentibacter gen. nov. and new species.</title>
        <authorList>
            <person name="Christensen H."/>
        </authorList>
    </citation>
    <scope>NUCLEOTIDE SEQUENCE [LARGE SCALE GENOMIC DNA]</scope>
    <source>
        <strain evidence="15 16">Ac151</strain>
    </source>
</reference>
<keyword evidence="10 12" id="KW-0012">Acyltransferase</keyword>
<dbReference type="InterPro" id="IPR050500">
    <property type="entry name" value="Phos_Acetyltrans/Butyryltrans"/>
</dbReference>
<evidence type="ECO:0000256" key="12">
    <source>
        <dbReference type="PIRNR" id="PIRNR006107"/>
    </source>
</evidence>